<dbReference type="GO" id="GO:0071818">
    <property type="term" value="C:BAT3 complex"/>
    <property type="evidence" value="ECO:0007669"/>
    <property type="project" value="TreeGrafter"/>
</dbReference>
<reference evidence="1" key="1">
    <citation type="journal article" date="2019" name="Sci. Rep.">
        <title>Draft genome of Tanacetum cinerariifolium, the natural source of mosquito coil.</title>
        <authorList>
            <person name="Yamashiro T."/>
            <person name="Shiraishi A."/>
            <person name="Satake H."/>
            <person name="Nakayama K."/>
        </authorList>
    </citation>
    <scope>NUCLEOTIDE SEQUENCE</scope>
</reference>
<dbReference type="PANTHER" id="PTHR15204:SF0">
    <property type="entry name" value="LARGE PROLINE-RICH PROTEIN BAG6"/>
    <property type="match status" value="1"/>
</dbReference>
<feature type="non-terminal residue" evidence="1">
    <location>
        <position position="1"/>
    </location>
</feature>
<name>A0A699JXM1_TANCI</name>
<dbReference type="GO" id="GO:0036503">
    <property type="term" value="P:ERAD pathway"/>
    <property type="evidence" value="ECO:0007669"/>
    <property type="project" value="TreeGrafter"/>
</dbReference>
<dbReference type="EMBL" id="BKCJ010461666">
    <property type="protein sequence ID" value="GFA64854.1"/>
    <property type="molecule type" value="Genomic_DNA"/>
</dbReference>
<dbReference type="PANTHER" id="PTHR15204">
    <property type="entry name" value="LARGE PROLINE-RICH PROTEIN BAG6"/>
    <property type="match status" value="1"/>
</dbReference>
<protein>
    <submittedName>
        <fullName evidence="1">Uncharacterized protein</fullName>
    </submittedName>
</protein>
<gene>
    <name evidence="1" type="ORF">Tci_636826</name>
</gene>
<sequence length="93" mass="10129">FGTTTSHSTTVQGGLPTPAALCVVTQTTRKLLIEQAGECLTQLEDQENVTDLVAWLRMQSNALTSGALLQNLDKVKESQEQFDFFRPCIAGLC</sequence>
<proteinExistence type="predicted"/>
<dbReference type="GO" id="GO:0031593">
    <property type="term" value="F:polyubiquitin modification-dependent protein binding"/>
    <property type="evidence" value="ECO:0007669"/>
    <property type="project" value="TreeGrafter"/>
</dbReference>
<comment type="caution">
    <text evidence="1">The sequence shown here is derived from an EMBL/GenBank/DDBJ whole genome shotgun (WGS) entry which is preliminary data.</text>
</comment>
<organism evidence="1">
    <name type="scientific">Tanacetum cinerariifolium</name>
    <name type="common">Dalmatian daisy</name>
    <name type="synonym">Chrysanthemum cinerariifolium</name>
    <dbReference type="NCBI Taxonomy" id="118510"/>
    <lineage>
        <taxon>Eukaryota</taxon>
        <taxon>Viridiplantae</taxon>
        <taxon>Streptophyta</taxon>
        <taxon>Embryophyta</taxon>
        <taxon>Tracheophyta</taxon>
        <taxon>Spermatophyta</taxon>
        <taxon>Magnoliopsida</taxon>
        <taxon>eudicotyledons</taxon>
        <taxon>Gunneridae</taxon>
        <taxon>Pentapetalae</taxon>
        <taxon>asterids</taxon>
        <taxon>campanulids</taxon>
        <taxon>Asterales</taxon>
        <taxon>Asteraceae</taxon>
        <taxon>Asteroideae</taxon>
        <taxon>Anthemideae</taxon>
        <taxon>Anthemidinae</taxon>
        <taxon>Tanacetum</taxon>
    </lineage>
</organism>
<evidence type="ECO:0000313" key="1">
    <source>
        <dbReference type="EMBL" id="GFA64854.1"/>
    </source>
</evidence>
<accession>A0A699JXM1</accession>
<dbReference type="AlphaFoldDB" id="A0A699JXM1"/>
<dbReference type="GO" id="GO:0051787">
    <property type="term" value="F:misfolded protein binding"/>
    <property type="evidence" value="ECO:0007669"/>
    <property type="project" value="TreeGrafter"/>
</dbReference>